<dbReference type="PANTHER" id="PTHR13794:SF58">
    <property type="entry name" value="MITOCHONDRIAL ENOLASE SUPERFAMILY MEMBER 1"/>
    <property type="match status" value="1"/>
</dbReference>
<dbReference type="Pfam" id="PF02746">
    <property type="entry name" value="MR_MLE_N"/>
    <property type="match status" value="1"/>
</dbReference>
<dbReference type="InterPro" id="IPR029065">
    <property type="entry name" value="Enolase_C-like"/>
</dbReference>
<evidence type="ECO:0000313" key="6">
    <source>
        <dbReference type="Proteomes" id="UP000198983"/>
    </source>
</evidence>
<gene>
    <name evidence="5" type="ORF">SAMN04489717_2325</name>
</gene>
<dbReference type="SFLD" id="SFLDG00179">
    <property type="entry name" value="mandelate_racemase"/>
    <property type="match status" value="1"/>
</dbReference>
<reference evidence="5 6" key="1">
    <citation type="submission" date="2016-10" db="EMBL/GenBank/DDBJ databases">
        <authorList>
            <person name="de Groot N.N."/>
        </authorList>
    </citation>
    <scope>NUCLEOTIDE SEQUENCE [LARGE SCALE GENOMIC DNA]</scope>
    <source>
        <strain evidence="5 6">DSM 22024</strain>
    </source>
</reference>
<comment type="cofactor">
    <cofactor evidence="1">
        <name>Mg(2+)</name>
        <dbReference type="ChEBI" id="CHEBI:18420"/>
    </cofactor>
</comment>
<dbReference type="Gene3D" id="3.20.20.120">
    <property type="entry name" value="Enolase-like C-terminal domain"/>
    <property type="match status" value="1"/>
</dbReference>
<protein>
    <submittedName>
        <fullName evidence="5">L-alanine-DL-glutamate epimerase</fullName>
    </submittedName>
</protein>
<organism evidence="5 6">
    <name type="scientific">Actinopolymorpha singaporensis</name>
    <dbReference type="NCBI Taxonomy" id="117157"/>
    <lineage>
        <taxon>Bacteria</taxon>
        <taxon>Bacillati</taxon>
        <taxon>Actinomycetota</taxon>
        <taxon>Actinomycetes</taxon>
        <taxon>Propionibacteriales</taxon>
        <taxon>Actinopolymorphaceae</taxon>
        <taxon>Actinopolymorpha</taxon>
    </lineage>
</organism>
<dbReference type="OrthoDB" id="5168231at2"/>
<dbReference type="InterPro" id="IPR046945">
    <property type="entry name" value="RHMD-like"/>
</dbReference>
<dbReference type="SUPFAM" id="SSF54826">
    <property type="entry name" value="Enolase N-terminal domain-like"/>
    <property type="match status" value="1"/>
</dbReference>
<dbReference type="PANTHER" id="PTHR13794">
    <property type="entry name" value="ENOLASE SUPERFAMILY, MANDELATE RACEMASE"/>
    <property type="match status" value="1"/>
</dbReference>
<keyword evidence="3" id="KW-0460">Magnesium</keyword>
<dbReference type="AlphaFoldDB" id="A0A1H1R982"/>
<evidence type="ECO:0000256" key="1">
    <source>
        <dbReference type="ARBA" id="ARBA00001946"/>
    </source>
</evidence>
<proteinExistence type="predicted"/>
<evidence type="ECO:0000259" key="4">
    <source>
        <dbReference type="SMART" id="SM00922"/>
    </source>
</evidence>
<dbReference type="STRING" id="117157.SAMN04489717_2325"/>
<dbReference type="SMART" id="SM00922">
    <property type="entry name" value="MR_MLE"/>
    <property type="match status" value="1"/>
</dbReference>
<evidence type="ECO:0000313" key="5">
    <source>
        <dbReference type="EMBL" id="SDS32225.1"/>
    </source>
</evidence>
<feature type="domain" description="Mandelate racemase/muconate lactonizing enzyme C-terminal" evidence="4">
    <location>
        <begin position="153"/>
        <end position="261"/>
    </location>
</feature>
<keyword evidence="2" id="KW-0479">Metal-binding</keyword>
<dbReference type="InterPro" id="IPR036849">
    <property type="entry name" value="Enolase-like_C_sf"/>
</dbReference>
<dbReference type="InterPro" id="IPR029017">
    <property type="entry name" value="Enolase-like_N"/>
</dbReference>
<dbReference type="Proteomes" id="UP000198983">
    <property type="component" value="Chromosome I"/>
</dbReference>
<dbReference type="InterPro" id="IPR013341">
    <property type="entry name" value="Mandelate_racemase_N_dom"/>
</dbReference>
<sequence>MRITDVTPFLLRGTQTYGAHAGETEATDQGDWLLVVRVRTDEGLEGWSDVETMGPVAARVLQGSGMGALGFRTIHEQLLGRDATEVEAIWDELYVATAYYGRRGVAMHCMSAVDNCLWSIRAQAAGVSVAQALGGRRRDRLPAYASTLFRPTPEENAAAARRYLDLGFTGMKFGWGGFGIDPSADRDNLVALRETLGPDRALMIDPGWYVEDGGRPRVRTTAETTAMLETLSDVRPYWVEDIVHPECTEEYAVLAAEFPHLRFAAGEQQATAWELRRLVRDHGIAVVQPDLSRCGGLTVARIVAADARAAGVEIVTHSWLSDLLHAYSLHFLSTLPQARWVEFNVAQSELSAGVVKKSLTLADDGTVAVPDGTGLGVEVDVAFVEAHVVAP</sequence>
<keyword evidence="6" id="KW-1185">Reference proteome</keyword>
<dbReference type="SFLD" id="SFLDS00001">
    <property type="entry name" value="Enolase"/>
    <property type="match status" value="1"/>
</dbReference>
<dbReference type="GO" id="GO:0016052">
    <property type="term" value="P:carbohydrate catabolic process"/>
    <property type="evidence" value="ECO:0007669"/>
    <property type="project" value="TreeGrafter"/>
</dbReference>
<evidence type="ECO:0000256" key="3">
    <source>
        <dbReference type="ARBA" id="ARBA00022842"/>
    </source>
</evidence>
<dbReference type="InterPro" id="IPR013342">
    <property type="entry name" value="Mandelate_racemase_C"/>
</dbReference>
<dbReference type="GO" id="GO:0000287">
    <property type="term" value="F:magnesium ion binding"/>
    <property type="evidence" value="ECO:0007669"/>
    <property type="project" value="TreeGrafter"/>
</dbReference>
<evidence type="ECO:0000256" key="2">
    <source>
        <dbReference type="ARBA" id="ARBA00022723"/>
    </source>
</evidence>
<dbReference type="EMBL" id="LT629732">
    <property type="protein sequence ID" value="SDS32225.1"/>
    <property type="molecule type" value="Genomic_DNA"/>
</dbReference>
<dbReference type="Gene3D" id="3.30.390.10">
    <property type="entry name" value="Enolase-like, N-terminal domain"/>
    <property type="match status" value="1"/>
</dbReference>
<dbReference type="RefSeq" id="WP_092653119.1">
    <property type="nucleotide sequence ID" value="NZ_LT629732.1"/>
</dbReference>
<dbReference type="Pfam" id="PF13378">
    <property type="entry name" value="MR_MLE_C"/>
    <property type="match status" value="1"/>
</dbReference>
<dbReference type="GO" id="GO:0016836">
    <property type="term" value="F:hydro-lyase activity"/>
    <property type="evidence" value="ECO:0007669"/>
    <property type="project" value="TreeGrafter"/>
</dbReference>
<dbReference type="CDD" id="cd03316">
    <property type="entry name" value="MR_like"/>
    <property type="match status" value="1"/>
</dbReference>
<dbReference type="SUPFAM" id="SSF51604">
    <property type="entry name" value="Enolase C-terminal domain-like"/>
    <property type="match status" value="1"/>
</dbReference>
<accession>A0A1H1R982</accession>
<name>A0A1H1R982_9ACTN</name>